<dbReference type="Gene3D" id="1.25.10.10">
    <property type="entry name" value="Leucine-rich Repeat Variant"/>
    <property type="match status" value="1"/>
</dbReference>
<evidence type="ECO:0000313" key="3">
    <source>
        <dbReference type="Proteomes" id="UP000294933"/>
    </source>
</evidence>
<dbReference type="SUPFAM" id="SSF48371">
    <property type="entry name" value="ARM repeat"/>
    <property type="match status" value="1"/>
</dbReference>
<evidence type="ECO:0000256" key="1">
    <source>
        <dbReference type="SAM" id="SignalP"/>
    </source>
</evidence>
<name>A0A4Y7PKD0_9AGAM</name>
<protein>
    <recommendedName>
        <fullName evidence="4">ARM repeat-containing protein</fullName>
    </recommendedName>
</protein>
<gene>
    <name evidence="2" type="ORF">BD410DRAFT_155755</name>
</gene>
<feature type="signal peptide" evidence="1">
    <location>
        <begin position="1"/>
        <end position="21"/>
    </location>
</feature>
<reference evidence="2 3" key="1">
    <citation type="submission" date="2018-06" db="EMBL/GenBank/DDBJ databases">
        <title>A transcriptomic atlas of mushroom development highlights an independent origin of complex multicellularity.</title>
        <authorList>
            <consortium name="DOE Joint Genome Institute"/>
            <person name="Krizsan K."/>
            <person name="Almasi E."/>
            <person name="Merenyi Z."/>
            <person name="Sahu N."/>
            <person name="Viragh M."/>
            <person name="Koszo T."/>
            <person name="Mondo S."/>
            <person name="Kiss B."/>
            <person name="Balint B."/>
            <person name="Kues U."/>
            <person name="Barry K."/>
            <person name="Hegedus J.C."/>
            <person name="Henrissat B."/>
            <person name="Johnson J."/>
            <person name="Lipzen A."/>
            <person name="Ohm R."/>
            <person name="Nagy I."/>
            <person name="Pangilinan J."/>
            <person name="Yan J."/>
            <person name="Xiong Y."/>
            <person name="Grigoriev I.V."/>
            <person name="Hibbett D.S."/>
            <person name="Nagy L.G."/>
        </authorList>
    </citation>
    <scope>NUCLEOTIDE SEQUENCE [LARGE SCALE GENOMIC DNA]</scope>
    <source>
        <strain evidence="2 3">SZMC22713</strain>
    </source>
</reference>
<dbReference type="AlphaFoldDB" id="A0A4Y7PKD0"/>
<dbReference type="OrthoDB" id="7537227at2759"/>
<dbReference type="Proteomes" id="UP000294933">
    <property type="component" value="Unassembled WGS sequence"/>
</dbReference>
<dbReference type="InterPro" id="IPR016024">
    <property type="entry name" value="ARM-type_fold"/>
</dbReference>
<evidence type="ECO:0008006" key="4">
    <source>
        <dbReference type="Google" id="ProtNLM"/>
    </source>
</evidence>
<organism evidence="2 3">
    <name type="scientific">Rickenella mellea</name>
    <dbReference type="NCBI Taxonomy" id="50990"/>
    <lineage>
        <taxon>Eukaryota</taxon>
        <taxon>Fungi</taxon>
        <taxon>Dikarya</taxon>
        <taxon>Basidiomycota</taxon>
        <taxon>Agaricomycotina</taxon>
        <taxon>Agaricomycetes</taxon>
        <taxon>Hymenochaetales</taxon>
        <taxon>Rickenellaceae</taxon>
        <taxon>Rickenella</taxon>
    </lineage>
</organism>
<dbReference type="EMBL" id="ML170302">
    <property type="protein sequence ID" value="TDL14880.1"/>
    <property type="molecule type" value="Genomic_DNA"/>
</dbReference>
<feature type="chain" id="PRO_5021401312" description="ARM repeat-containing protein" evidence="1">
    <location>
        <begin position="22"/>
        <end position="364"/>
    </location>
</feature>
<proteinExistence type="predicted"/>
<keyword evidence="3" id="KW-1185">Reference proteome</keyword>
<accession>A0A4Y7PKD0</accession>
<keyword evidence="1" id="KW-0732">Signal</keyword>
<sequence length="364" mass="39647">MRMDTNLKLFAISSLVPLLYSNDIDAISPALTALRAIDESNEAAETAVHKSTVPTLVKLLWLSDITMQINACVLLHKAVENSEAAKEVAINSGAVAALFRLLSSQSKMLQDVATEVLVSITNDWQGPGVTAAIRVVPVADRLELLHSDNSNVAIASCNSLAHNKWERRSEMTAARDQLRTLSTSDVLQVGEAAKKALWAIETELEAINPSNVTPSSITIGFTGNASSDGTAVQSNMNLKLWATNTREYAPGALWISRRADEVLYTDGIVRLETDIDGKKYNCYRVRNSAGRMGLITTWFTISESALNKKVTASITWRDETPGTRWLSIQKGEILFTDGVTQETVENNGGLLKFMGSTAVIICYP</sequence>
<dbReference type="InterPro" id="IPR011989">
    <property type="entry name" value="ARM-like"/>
</dbReference>
<evidence type="ECO:0000313" key="2">
    <source>
        <dbReference type="EMBL" id="TDL14880.1"/>
    </source>
</evidence>
<dbReference type="VEuPathDB" id="FungiDB:BD410DRAFT_155755"/>